<dbReference type="InterPro" id="IPR018392">
    <property type="entry name" value="LysM"/>
</dbReference>
<proteinExistence type="predicted"/>
<dbReference type="RefSeq" id="WP_124868144.1">
    <property type="nucleotide sequence ID" value="NZ_CP034183.1"/>
</dbReference>
<organism evidence="2 3">
    <name type="scientific">Deinococcus psychrotolerans</name>
    <dbReference type="NCBI Taxonomy" id="2489213"/>
    <lineage>
        <taxon>Bacteria</taxon>
        <taxon>Thermotogati</taxon>
        <taxon>Deinococcota</taxon>
        <taxon>Deinococci</taxon>
        <taxon>Deinococcales</taxon>
        <taxon>Deinococcaceae</taxon>
        <taxon>Deinococcus</taxon>
    </lineage>
</organism>
<dbReference type="InterPro" id="IPR016047">
    <property type="entry name" value="M23ase_b-sheet_dom"/>
</dbReference>
<dbReference type="InterPro" id="IPR050570">
    <property type="entry name" value="Cell_wall_metabolism_enzyme"/>
</dbReference>
<reference evidence="2 3" key="1">
    <citation type="submission" date="2018-11" db="EMBL/GenBank/DDBJ databases">
        <title>Deinococcus shelandsis sp. nov., isolated from South Shetland Islands soil of Antarctica.</title>
        <authorList>
            <person name="Tian J."/>
        </authorList>
    </citation>
    <scope>NUCLEOTIDE SEQUENCE [LARGE SCALE GENOMIC DNA]</scope>
    <source>
        <strain evidence="2 3">S14-83T</strain>
    </source>
</reference>
<dbReference type="OrthoDB" id="9809488at2"/>
<dbReference type="EMBL" id="CP034183">
    <property type="protein sequence ID" value="AZI42037.1"/>
    <property type="molecule type" value="Genomic_DNA"/>
</dbReference>
<dbReference type="AlphaFoldDB" id="A0A3G8YCT8"/>
<feature type="domain" description="LysM" evidence="1">
    <location>
        <begin position="158"/>
        <end position="203"/>
    </location>
</feature>
<evidence type="ECO:0000259" key="1">
    <source>
        <dbReference type="PROSITE" id="PS51782"/>
    </source>
</evidence>
<dbReference type="InterPro" id="IPR036779">
    <property type="entry name" value="LysM_dom_sf"/>
</dbReference>
<dbReference type="SMART" id="SM00257">
    <property type="entry name" value="LysM"/>
    <property type="match status" value="2"/>
</dbReference>
<dbReference type="Proteomes" id="UP000276417">
    <property type="component" value="Chromosome 1"/>
</dbReference>
<dbReference type="InterPro" id="IPR011055">
    <property type="entry name" value="Dup_hybrid_motif"/>
</dbReference>
<dbReference type="CDD" id="cd12797">
    <property type="entry name" value="M23_peptidase"/>
    <property type="match status" value="1"/>
</dbReference>
<evidence type="ECO:0000313" key="3">
    <source>
        <dbReference type="Proteomes" id="UP000276417"/>
    </source>
</evidence>
<evidence type="ECO:0000313" key="2">
    <source>
        <dbReference type="EMBL" id="AZI42037.1"/>
    </source>
</evidence>
<dbReference type="GO" id="GO:0004222">
    <property type="term" value="F:metalloendopeptidase activity"/>
    <property type="evidence" value="ECO:0007669"/>
    <property type="project" value="TreeGrafter"/>
</dbReference>
<dbReference type="Gene3D" id="3.10.350.10">
    <property type="entry name" value="LysM domain"/>
    <property type="match status" value="1"/>
</dbReference>
<dbReference type="PROSITE" id="PS51782">
    <property type="entry name" value="LYSM"/>
    <property type="match status" value="1"/>
</dbReference>
<name>A0A3G8YCT8_9DEIO</name>
<dbReference type="SUPFAM" id="SSF51261">
    <property type="entry name" value="Duplicated hybrid motif"/>
    <property type="match status" value="1"/>
</dbReference>
<dbReference type="Pfam" id="PF01476">
    <property type="entry name" value="LysM"/>
    <property type="match status" value="1"/>
</dbReference>
<protein>
    <submittedName>
        <fullName evidence="2">LysM peptidoglycan-binding domain-containing protein</fullName>
    </submittedName>
</protein>
<dbReference type="PANTHER" id="PTHR21666">
    <property type="entry name" value="PEPTIDASE-RELATED"/>
    <property type="match status" value="1"/>
</dbReference>
<sequence>MILFGYFKCFAHVKVFGGALRHAVPVRQTKTQLKAALLGLALLGAAQAAKPPFPFLAGAPLADPLNLTQLKGTHVPLAFLTPRRAALPTGPSSALVIAQSRERPGQIAERYGVGMSALKVLRGGAEQTPSGLPLRAGQVVRVALPPTLPVSRRPSSIKTVTVAYGDTLSHLMQRSNLSERELISANLELGSLDKLAVGTRLNIPTAETGLLIRIKPGQTAADLIAAYHAAPLAVARANAIKLPTELSVGDELLLPGIYADSLHEELLARRLRAIQQAKAAVLLAQYQQFEAWKAARLAERQRRFDAYQAWLKSPERLALIAKYQRQAQYDAWTAQQAAEAAAKEAEYQAFLAQQAAEDATRTQQIKTQMLDLASSDPRPQMQAALSAEQNAPDLHLRWPLEHPRLTSRFGEEDIEFHVEQFHGGLDMVEPTGTPIYAAQAGEVTKSGEGAYGINVYTVDADLNLTIIYGHLNQTAVEIGQSVKQGDLIGYVGCTGECTGPHLHFELRLGGTPVDPLAFLP</sequence>
<accession>A0A3G8YCT8</accession>
<dbReference type="Pfam" id="PF01551">
    <property type="entry name" value="Peptidase_M23"/>
    <property type="match status" value="1"/>
</dbReference>
<gene>
    <name evidence="2" type="ORF">EHF33_04125</name>
</gene>
<dbReference type="Gene3D" id="2.70.70.10">
    <property type="entry name" value="Glucose Permease (Domain IIA)"/>
    <property type="match status" value="1"/>
</dbReference>
<dbReference type="KEGG" id="dph:EHF33_04125"/>
<keyword evidence="3" id="KW-1185">Reference proteome</keyword>
<dbReference type="PANTHER" id="PTHR21666:SF270">
    <property type="entry name" value="MUREIN HYDROLASE ACTIVATOR ENVC"/>
    <property type="match status" value="1"/>
</dbReference>